<evidence type="ECO:0000313" key="2">
    <source>
        <dbReference type="EMBL" id="NHN85849.1"/>
    </source>
</evidence>
<evidence type="ECO:0000256" key="1">
    <source>
        <dbReference type="SAM" id="Phobius"/>
    </source>
</evidence>
<name>A0ABX0JSP7_9PROT</name>
<sequence>MTEDRTSFEDRLRAAQTRVAGKQPAEQQPDSEDKSILALAARAGSEMLGGLIAGVLIGWGLDRWFHYRALFLVVFALLGGCAGILNVWRLVKPPGTDERES</sequence>
<dbReference type="InterPro" id="IPR036259">
    <property type="entry name" value="MFS_trans_sf"/>
</dbReference>
<feature type="transmembrane region" description="Helical" evidence="1">
    <location>
        <begin position="36"/>
        <end position="57"/>
    </location>
</feature>
<comment type="caution">
    <text evidence="2">The sequence shown here is derived from an EMBL/GenBank/DDBJ whole genome shotgun (WGS) entry which is preliminary data.</text>
</comment>
<dbReference type="InterPro" id="IPR032820">
    <property type="entry name" value="ATPase_put"/>
</dbReference>
<keyword evidence="1" id="KW-0812">Transmembrane</keyword>
<evidence type="ECO:0000313" key="3">
    <source>
        <dbReference type="Proteomes" id="UP000635278"/>
    </source>
</evidence>
<proteinExistence type="predicted"/>
<dbReference type="Gene3D" id="1.20.1250.20">
    <property type="entry name" value="MFS general substrate transporter like domains"/>
    <property type="match status" value="1"/>
</dbReference>
<dbReference type="EMBL" id="WOTB01000021">
    <property type="protein sequence ID" value="NHN85849.1"/>
    <property type="molecule type" value="Genomic_DNA"/>
</dbReference>
<feature type="transmembrane region" description="Helical" evidence="1">
    <location>
        <begin position="69"/>
        <end position="91"/>
    </location>
</feature>
<accession>A0ABX0JSP7</accession>
<keyword evidence="3" id="KW-1185">Reference proteome</keyword>
<dbReference type="RefSeq" id="WP_173584244.1">
    <property type="nucleotide sequence ID" value="NZ_WOTB01000021.1"/>
</dbReference>
<organism evidence="2 3">
    <name type="scientific">Acetobacter musti</name>
    <dbReference type="NCBI Taxonomy" id="864732"/>
    <lineage>
        <taxon>Bacteria</taxon>
        <taxon>Pseudomonadati</taxon>
        <taxon>Pseudomonadota</taxon>
        <taxon>Alphaproteobacteria</taxon>
        <taxon>Acetobacterales</taxon>
        <taxon>Acetobacteraceae</taxon>
        <taxon>Acetobacter</taxon>
    </lineage>
</organism>
<keyword evidence="1" id="KW-0472">Membrane</keyword>
<protein>
    <submittedName>
        <fullName evidence="2">F0F1 ATP synthase assembly protein I</fullName>
    </submittedName>
</protein>
<keyword evidence="1" id="KW-1133">Transmembrane helix</keyword>
<reference evidence="2 3" key="1">
    <citation type="journal article" date="2020" name="Int. J. Syst. Evol. Microbiol.">
        <title>Novel acetic acid bacteria from cider fermentations: Acetobacter conturbans sp. nov. and Acetobacter fallax sp. nov.</title>
        <authorList>
            <person name="Sombolestani A.S."/>
            <person name="Cleenwerck I."/>
            <person name="Cnockaert M."/>
            <person name="Borremans W."/>
            <person name="Wieme A.D."/>
            <person name="De Vuyst L."/>
            <person name="Vandamme P."/>
        </authorList>
    </citation>
    <scope>NUCLEOTIDE SEQUENCE [LARGE SCALE GENOMIC DNA]</scope>
    <source>
        <strain evidence="2 3">LMG 30640</strain>
    </source>
</reference>
<dbReference type="Pfam" id="PF09527">
    <property type="entry name" value="ATPase_gene1"/>
    <property type="match status" value="1"/>
</dbReference>
<dbReference type="Proteomes" id="UP000635278">
    <property type="component" value="Unassembled WGS sequence"/>
</dbReference>
<gene>
    <name evidence="2" type="ORF">GOB93_14535</name>
</gene>